<dbReference type="InterPro" id="IPR039537">
    <property type="entry name" value="Retrotran_Ty1/copia-like"/>
</dbReference>
<dbReference type="PANTHER" id="PTHR42648">
    <property type="entry name" value="TRANSPOSASE, PUTATIVE-RELATED"/>
    <property type="match status" value="1"/>
</dbReference>
<accession>A0ABQ9GQV4</accession>
<keyword evidence="9" id="KW-0233">DNA recombination</keyword>
<keyword evidence="3" id="KW-0255">Endonuclease</keyword>
<organism evidence="11 12">
    <name type="scientific">Dryococelus australis</name>
    <dbReference type="NCBI Taxonomy" id="614101"/>
    <lineage>
        <taxon>Eukaryota</taxon>
        <taxon>Metazoa</taxon>
        <taxon>Ecdysozoa</taxon>
        <taxon>Arthropoda</taxon>
        <taxon>Hexapoda</taxon>
        <taxon>Insecta</taxon>
        <taxon>Pterygota</taxon>
        <taxon>Neoptera</taxon>
        <taxon>Polyneoptera</taxon>
        <taxon>Phasmatodea</taxon>
        <taxon>Verophasmatodea</taxon>
        <taxon>Anareolatae</taxon>
        <taxon>Phasmatidae</taxon>
        <taxon>Eurycanthinae</taxon>
        <taxon>Dryococelus</taxon>
    </lineage>
</organism>
<evidence type="ECO:0000256" key="7">
    <source>
        <dbReference type="ARBA" id="ARBA00022918"/>
    </source>
</evidence>
<evidence type="ECO:0000256" key="5">
    <source>
        <dbReference type="ARBA" id="ARBA00022842"/>
    </source>
</evidence>
<keyword evidence="4" id="KW-0378">Hydrolase</keyword>
<dbReference type="EMBL" id="JARBHB010000010">
    <property type="protein sequence ID" value="KAJ8874371.1"/>
    <property type="molecule type" value="Genomic_DNA"/>
</dbReference>
<keyword evidence="1" id="KW-0540">Nuclease</keyword>
<evidence type="ECO:0000256" key="9">
    <source>
        <dbReference type="ARBA" id="ARBA00023172"/>
    </source>
</evidence>
<keyword evidence="8" id="KW-0548">Nucleotidyltransferase</keyword>
<evidence type="ECO:0000313" key="12">
    <source>
        <dbReference type="Proteomes" id="UP001159363"/>
    </source>
</evidence>
<evidence type="ECO:0000256" key="8">
    <source>
        <dbReference type="ARBA" id="ARBA00022932"/>
    </source>
</evidence>
<dbReference type="InterPro" id="IPR036397">
    <property type="entry name" value="RNaseH_sf"/>
</dbReference>
<keyword evidence="2" id="KW-0479">Metal-binding</keyword>
<keyword evidence="5" id="KW-0460">Magnesium</keyword>
<evidence type="ECO:0000313" key="11">
    <source>
        <dbReference type="EMBL" id="KAJ8874371.1"/>
    </source>
</evidence>
<name>A0ABQ9GQV4_9NEOP</name>
<sequence length="248" mass="28184">MNRSILDKARCMFLGSNLGKFFWLEAALTAVYLINRSPNSALPEGKLPAELWYCRKPDLTKFRVFGHSIYTQNLKKVIVASTVKFDETKTKYEERYWAHEWQETGQAKSSEESREDTDSLGGQESFRGFEELPVDEEYRGCRVKKTPEYLKYYVVSGLKKGSRGKVAKEEDSLTVVLMGKGVDLLNTEQPENLKVFVNMSSVDDVNLAMSATGDCEGVPMNVEELNDRTDKNNWFKAIDEEGNSLVES</sequence>
<gene>
    <name evidence="11" type="ORF">PR048_025219</name>
</gene>
<evidence type="ECO:0000256" key="3">
    <source>
        <dbReference type="ARBA" id="ARBA00022759"/>
    </source>
</evidence>
<dbReference type="PANTHER" id="PTHR42648:SF11">
    <property type="entry name" value="TRANSPOSON TY4-P GAG-POL POLYPROTEIN"/>
    <property type="match status" value="1"/>
</dbReference>
<keyword evidence="7" id="KW-0695">RNA-directed DNA polymerase</keyword>
<evidence type="ECO:0000256" key="2">
    <source>
        <dbReference type="ARBA" id="ARBA00022723"/>
    </source>
</evidence>
<evidence type="ECO:0000256" key="1">
    <source>
        <dbReference type="ARBA" id="ARBA00022722"/>
    </source>
</evidence>
<evidence type="ECO:0000256" key="6">
    <source>
        <dbReference type="ARBA" id="ARBA00022908"/>
    </source>
</evidence>
<protein>
    <submittedName>
        <fullName evidence="11">Uncharacterized protein</fullName>
    </submittedName>
</protein>
<evidence type="ECO:0000256" key="10">
    <source>
        <dbReference type="SAM" id="MobiDB-lite"/>
    </source>
</evidence>
<reference evidence="11 12" key="1">
    <citation type="submission" date="2023-02" db="EMBL/GenBank/DDBJ databases">
        <title>LHISI_Scaffold_Assembly.</title>
        <authorList>
            <person name="Stuart O.P."/>
            <person name="Cleave R."/>
            <person name="Magrath M.J.L."/>
            <person name="Mikheyev A.S."/>
        </authorList>
    </citation>
    <scope>NUCLEOTIDE SEQUENCE [LARGE SCALE GENOMIC DNA]</scope>
    <source>
        <strain evidence="11">Daus_M_001</strain>
        <tissue evidence="11">Leg muscle</tissue>
    </source>
</reference>
<dbReference type="Proteomes" id="UP001159363">
    <property type="component" value="Chromosome 9"/>
</dbReference>
<feature type="region of interest" description="Disordered" evidence="10">
    <location>
        <begin position="103"/>
        <end position="126"/>
    </location>
</feature>
<comment type="caution">
    <text evidence="11">The sequence shown here is derived from an EMBL/GenBank/DDBJ whole genome shotgun (WGS) entry which is preliminary data.</text>
</comment>
<dbReference type="Gene3D" id="3.30.420.10">
    <property type="entry name" value="Ribonuclease H-like superfamily/Ribonuclease H"/>
    <property type="match status" value="1"/>
</dbReference>
<keyword evidence="8" id="KW-0239">DNA-directed DNA polymerase</keyword>
<evidence type="ECO:0000256" key="4">
    <source>
        <dbReference type="ARBA" id="ARBA00022801"/>
    </source>
</evidence>
<keyword evidence="6" id="KW-0229">DNA integration</keyword>
<keyword evidence="8" id="KW-0808">Transferase</keyword>
<keyword evidence="12" id="KW-1185">Reference proteome</keyword>
<proteinExistence type="predicted"/>